<dbReference type="OrthoDB" id="9779968at2"/>
<dbReference type="AlphaFoldDB" id="A0A1G7B8V0"/>
<name>A0A1G7B8V0_9ACTN</name>
<proteinExistence type="predicted"/>
<dbReference type="PANTHER" id="PTHR43737:SF1">
    <property type="entry name" value="DUF1501 DOMAIN-CONTAINING PROTEIN"/>
    <property type="match status" value="1"/>
</dbReference>
<dbReference type="InterPro" id="IPR006311">
    <property type="entry name" value="TAT_signal"/>
</dbReference>
<evidence type="ECO:0000313" key="2">
    <source>
        <dbReference type="Proteomes" id="UP000199034"/>
    </source>
</evidence>
<accession>A0A1G7B8V0</accession>
<dbReference type="RefSeq" id="WP_139175846.1">
    <property type="nucleotide sequence ID" value="NZ_FMZM01000017.1"/>
</dbReference>
<protein>
    <submittedName>
        <fullName evidence="1">Uncharacterized conserved protein, DUF1501 family</fullName>
    </submittedName>
</protein>
<gene>
    <name evidence="1" type="ORF">SAMN05421872_11783</name>
</gene>
<dbReference type="Pfam" id="PF07394">
    <property type="entry name" value="DUF1501"/>
    <property type="match status" value="1"/>
</dbReference>
<dbReference type="PANTHER" id="PTHR43737">
    <property type="entry name" value="BLL7424 PROTEIN"/>
    <property type="match status" value="1"/>
</dbReference>
<dbReference type="InterPro" id="IPR010869">
    <property type="entry name" value="DUF1501"/>
</dbReference>
<evidence type="ECO:0000313" key="1">
    <source>
        <dbReference type="EMBL" id="SDE23544.1"/>
    </source>
</evidence>
<reference evidence="1 2" key="1">
    <citation type="submission" date="2016-10" db="EMBL/GenBank/DDBJ databases">
        <authorList>
            <person name="de Groot N.N."/>
        </authorList>
    </citation>
    <scope>NUCLEOTIDE SEQUENCE [LARGE SCALE GENOMIC DNA]</scope>
    <source>
        <strain evidence="1 2">CGMCC 4.6858</strain>
    </source>
</reference>
<dbReference type="EMBL" id="FMZM01000017">
    <property type="protein sequence ID" value="SDE23544.1"/>
    <property type="molecule type" value="Genomic_DNA"/>
</dbReference>
<keyword evidence="2" id="KW-1185">Reference proteome</keyword>
<sequence length="409" mass="43028">MTSPTPCCPEYAAVTRRGLFRGVALAGVTTVVGSAVVTTSPAQALAPARSVLVVLSLRGAADGLSLVVPYTDPVYYAARPKIAIPADRLLARNGTFGLHPRLSALVPLWTAGKVAAIHATGLPVANRSHFAAMEAVEDANPGSTTRQGWLNRLIGTDASRSPLEGFHLGRSVVPTSLYGPQPVMAADRPDGLSIPAGDQRGRTRSLHTLWDSDRSPLGRGMRSAFEAVNGFGPVQAAADRTSSYAATDLGKALAQVARVVRGDVGTEVITVDQGEWDHHNGLGTLEWGSMRDNAQELATAVAAFFGDLGPHTGKVTMVVLSEFGRRVQENANFGLDHGHGNVMLAIGAGVKGGYYASWPGLTNTSDADLGVTTDYRNVLADVVQSRFGASIPRVFPGLKRKRVGFMQGV</sequence>
<dbReference type="PROSITE" id="PS51318">
    <property type="entry name" value="TAT"/>
    <property type="match status" value="1"/>
</dbReference>
<dbReference type="STRING" id="1045774.SAMN05421872_11783"/>
<organism evidence="1 2">
    <name type="scientific">Nocardioides lianchengensis</name>
    <dbReference type="NCBI Taxonomy" id="1045774"/>
    <lineage>
        <taxon>Bacteria</taxon>
        <taxon>Bacillati</taxon>
        <taxon>Actinomycetota</taxon>
        <taxon>Actinomycetes</taxon>
        <taxon>Propionibacteriales</taxon>
        <taxon>Nocardioidaceae</taxon>
        <taxon>Nocardioides</taxon>
    </lineage>
</organism>
<dbReference type="Proteomes" id="UP000199034">
    <property type="component" value="Unassembled WGS sequence"/>
</dbReference>